<dbReference type="AlphaFoldDB" id="A0A3N1KZL2"/>
<dbReference type="GO" id="GO:0015658">
    <property type="term" value="F:branched-chain amino acid transmembrane transporter activity"/>
    <property type="evidence" value="ECO:0007669"/>
    <property type="project" value="InterPro"/>
</dbReference>
<dbReference type="GO" id="GO:0005886">
    <property type="term" value="C:plasma membrane"/>
    <property type="evidence" value="ECO:0007669"/>
    <property type="project" value="UniProtKB-SubCell"/>
</dbReference>
<dbReference type="Pfam" id="PF02653">
    <property type="entry name" value="BPD_transp_2"/>
    <property type="match status" value="1"/>
</dbReference>
<reference evidence="7 8" key="1">
    <citation type="submission" date="2018-11" db="EMBL/GenBank/DDBJ databases">
        <title>Genomic Encyclopedia of Type Strains, Phase IV (KMG-IV): sequencing the most valuable type-strain genomes for metagenomic binning, comparative biology and taxonomic classification.</title>
        <authorList>
            <person name="Goeker M."/>
        </authorList>
    </citation>
    <scope>NUCLEOTIDE SEQUENCE [LARGE SCALE GENOMIC DNA]</scope>
    <source>
        <strain evidence="7 8">DSM 5900</strain>
    </source>
</reference>
<organism evidence="7 8">
    <name type="scientific">Stella humosa</name>
    <dbReference type="NCBI Taxonomy" id="94"/>
    <lineage>
        <taxon>Bacteria</taxon>
        <taxon>Pseudomonadati</taxon>
        <taxon>Pseudomonadota</taxon>
        <taxon>Alphaproteobacteria</taxon>
        <taxon>Rhodospirillales</taxon>
        <taxon>Stellaceae</taxon>
        <taxon>Stella</taxon>
    </lineage>
</organism>
<keyword evidence="4 6" id="KW-1133">Transmembrane helix</keyword>
<proteinExistence type="predicted"/>
<comment type="caution">
    <text evidence="7">The sequence shown here is derived from an EMBL/GenBank/DDBJ whole genome shotgun (WGS) entry which is preliminary data.</text>
</comment>
<dbReference type="Proteomes" id="UP000278222">
    <property type="component" value="Unassembled WGS sequence"/>
</dbReference>
<dbReference type="OrthoDB" id="9804361at2"/>
<evidence type="ECO:0000256" key="3">
    <source>
        <dbReference type="ARBA" id="ARBA00022692"/>
    </source>
</evidence>
<keyword evidence="8" id="KW-1185">Reference proteome</keyword>
<feature type="transmembrane region" description="Helical" evidence="6">
    <location>
        <begin position="96"/>
        <end position="117"/>
    </location>
</feature>
<evidence type="ECO:0000256" key="6">
    <source>
        <dbReference type="SAM" id="Phobius"/>
    </source>
</evidence>
<evidence type="ECO:0000256" key="4">
    <source>
        <dbReference type="ARBA" id="ARBA00022989"/>
    </source>
</evidence>
<sequence>MTPIAATMPARPRARRLGFLVVLLAFAVAGCALPFVVKSQLFLTLMTQAAINAVLATGVGFLVRQSGNVSFGHAAFFGLSAYATALLIKFGLPAEAAIVLAVLLPTLFALALGVVIVRVTGVAFSMLTLAVAQAFHELVLKWRELANGDDGMAIAFPSRVFGIDMATFQQPASMFLISWMTLVAIILGLWLLQRSHFGTLTLAIRENEERARYIGYRTVVPRAIVYAVSAAIASVAGLLFALYNGFVSPGTLHWSLSGEALIMAIIGGPRLVWGPALGGVIFFFIKNAAGDFTDHWPAVIGITLILVTVLLPRGVGGIIVWATDRLTGRRER</sequence>
<gene>
    <name evidence="7" type="ORF">EDC65_4407</name>
</gene>
<dbReference type="InterPro" id="IPR001851">
    <property type="entry name" value="ABC_transp_permease"/>
</dbReference>
<dbReference type="CDD" id="cd06581">
    <property type="entry name" value="TM_PBP1_LivM_like"/>
    <property type="match status" value="1"/>
</dbReference>
<feature type="transmembrane region" description="Helical" evidence="6">
    <location>
        <begin position="223"/>
        <end position="248"/>
    </location>
</feature>
<evidence type="ECO:0000313" key="7">
    <source>
        <dbReference type="EMBL" id="ROP83758.1"/>
    </source>
</evidence>
<comment type="subcellular location">
    <subcellularLocation>
        <location evidence="1">Cell membrane</location>
        <topology evidence="1">Multi-pass membrane protein</topology>
    </subcellularLocation>
</comment>
<dbReference type="PANTHER" id="PTHR30482:SF17">
    <property type="entry name" value="ABC TRANSPORTER ATP-BINDING PROTEIN"/>
    <property type="match status" value="1"/>
</dbReference>
<name>A0A3N1KZL2_9PROT</name>
<feature type="transmembrane region" description="Helical" evidence="6">
    <location>
        <begin position="297"/>
        <end position="322"/>
    </location>
</feature>
<dbReference type="EMBL" id="RJKX01000016">
    <property type="protein sequence ID" value="ROP83758.1"/>
    <property type="molecule type" value="Genomic_DNA"/>
</dbReference>
<keyword evidence="5 6" id="KW-0472">Membrane</keyword>
<evidence type="ECO:0000313" key="8">
    <source>
        <dbReference type="Proteomes" id="UP000278222"/>
    </source>
</evidence>
<keyword evidence="3 6" id="KW-0812">Transmembrane</keyword>
<protein>
    <submittedName>
        <fullName evidence="7">Amino acid/amide ABC transporter membrane protein 2 (HAAT family)</fullName>
    </submittedName>
</protein>
<accession>A0A3N1KZL2</accession>
<dbReference type="PANTHER" id="PTHR30482">
    <property type="entry name" value="HIGH-AFFINITY BRANCHED-CHAIN AMINO ACID TRANSPORT SYSTEM PERMEASE"/>
    <property type="match status" value="1"/>
</dbReference>
<feature type="transmembrane region" description="Helical" evidence="6">
    <location>
        <begin position="260"/>
        <end position="285"/>
    </location>
</feature>
<feature type="transmembrane region" description="Helical" evidence="6">
    <location>
        <begin position="42"/>
        <end position="63"/>
    </location>
</feature>
<evidence type="ECO:0000256" key="5">
    <source>
        <dbReference type="ARBA" id="ARBA00023136"/>
    </source>
</evidence>
<dbReference type="InterPro" id="IPR043428">
    <property type="entry name" value="LivM-like"/>
</dbReference>
<evidence type="ECO:0000256" key="1">
    <source>
        <dbReference type="ARBA" id="ARBA00004651"/>
    </source>
</evidence>
<keyword evidence="2" id="KW-1003">Cell membrane</keyword>
<feature type="transmembrane region" description="Helical" evidence="6">
    <location>
        <begin position="174"/>
        <end position="192"/>
    </location>
</feature>
<dbReference type="RefSeq" id="WP_123693574.1">
    <property type="nucleotide sequence ID" value="NZ_AP019700.1"/>
</dbReference>
<evidence type="ECO:0000256" key="2">
    <source>
        <dbReference type="ARBA" id="ARBA00022475"/>
    </source>
</evidence>
<feature type="transmembrane region" description="Helical" evidence="6">
    <location>
        <begin position="70"/>
        <end position="90"/>
    </location>
</feature>